<dbReference type="InterPro" id="IPR016035">
    <property type="entry name" value="Acyl_Trfase/lysoPLipase"/>
</dbReference>
<dbReference type="SUPFAM" id="SSF55048">
    <property type="entry name" value="Probable ACP-binding domain of malonyl-CoA ACP transacylase"/>
    <property type="match status" value="1"/>
</dbReference>
<evidence type="ECO:0000259" key="1">
    <source>
        <dbReference type="SMART" id="SM00827"/>
    </source>
</evidence>
<dbReference type="EC" id="2.3.1.39" evidence="2"/>
<reference evidence="2 3" key="1">
    <citation type="submission" date="2017-02" db="EMBL/GenBank/DDBJ databases">
        <authorList>
            <person name="Peterson S.W."/>
        </authorList>
    </citation>
    <scope>NUCLEOTIDE SEQUENCE [LARGE SCALE GENOMIC DNA]</scope>
    <source>
        <strain evidence="2">C6</strain>
    </source>
</reference>
<sequence length="305" mass="33678">MNFAIIFSGQGLQSLAHVQELLTLADELHVSHILKQHLPQLFCSDLTEADLYPNEFAQPFIFALQWCRWQKLKPEIEELMSFSGYSLGELSALICATQTGLEQGLYLAQQRASLMSSATQHASGLMAVQGINLNTLEPLLTETSTELSIKLSDSSFVVGGDDANLQQLAQQLELRGTRFVKRLNVTIASHTARMNAAVQPYQQVLQQQDFAGLCTAMISGSGGHKFFKTTDAVNALIHQMNHAIDWDACLSAIQENQPDVVLEIGPGSALSKMLLERNPNCIVRAVDDFKTWSGLQAWLEKQNFA</sequence>
<dbReference type="SMART" id="SM00827">
    <property type="entry name" value="PKS_AT"/>
    <property type="match status" value="1"/>
</dbReference>
<accession>A0A1R7QFY7</accession>
<dbReference type="GO" id="GO:0004314">
    <property type="term" value="F:[acyl-carrier-protein] S-malonyltransferase activity"/>
    <property type="evidence" value="ECO:0007669"/>
    <property type="project" value="UniProtKB-EC"/>
</dbReference>
<dbReference type="Proteomes" id="UP000196240">
    <property type="component" value="Unassembled WGS sequence"/>
</dbReference>
<dbReference type="InterPro" id="IPR050858">
    <property type="entry name" value="Mal-CoA-ACP_Trans/PKS_FabD"/>
</dbReference>
<dbReference type="GO" id="GO:0006633">
    <property type="term" value="P:fatty acid biosynthetic process"/>
    <property type="evidence" value="ECO:0007669"/>
    <property type="project" value="TreeGrafter"/>
</dbReference>
<dbReference type="PANTHER" id="PTHR42681">
    <property type="entry name" value="MALONYL-COA-ACYL CARRIER PROTEIN TRANSACYLASE, MITOCHONDRIAL"/>
    <property type="match status" value="1"/>
</dbReference>
<dbReference type="PANTHER" id="PTHR42681:SF6">
    <property type="entry name" value="BLL0263 PROTEIN"/>
    <property type="match status" value="1"/>
</dbReference>
<proteinExistence type="predicted"/>
<dbReference type="AlphaFoldDB" id="A0A1R7QFY7"/>
<evidence type="ECO:0000313" key="2">
    <source>
        <dbReference type="EMBL" id="SJX23111.1"/>
    </source>
</evidence>
<dbReference type="SUPFAM" id="SSF52151">
    <property type="entry name" value="FabD/lysophospholipase-like"/>
    <property type="match status" value="1"/>
</dbReference>
<evidence type="ECO:0000313" key="3">
    <source>
        <dbReference type="Proteomes" id="UP000196240"/>
    </source>
</evidence>
<name>A0A1R7QFY7_ACIJO</name>
<organism evidence="2 3">
    <name type="scientific">Acinetobacter johnsonii</name>
    <dbReference type="NCBI Taxonomy" id="40214"/>
    <lineage>
        <taxon>Bacteria</taxon>
        <taxon>Pseudomonadati</taxon>
        <taxon>Pseudomonadota</taxon>
        <taxon>Gammaproteobacteria</taxon>
        <taxon>Moraxellales</taxon>
        <taxon>Moraxellaceae</taxon>
        <taxon>Acinetobacter</taxon>
    </lineage>
</organism>
<dbReference type="Gene3D" id="3.30.70.250">
    <property type="entry name" value="Malonyl-CoA ACP transacylase, ACP-binding"/>
    <property type="match status" value="1"/>
</dbReference>
<dbReference type="RefSeq" id="WP_087014038.1">
    <property type="nucleotide sequence ID" value="NZ_FUUY01000010.1"/>
</dbReference>
<feature type="domain" description="Malonyl-CoA:ACP transacylase (MAT)" evidence="1">
    <location>
        <begin position="6"/>
        <end position="298"/>
    </location>
</feature>
<dbReference type="EMBL" id="FUUY01000010">
    <property type="protein sequence ID" value="SJX23111.1"/>
    <property type="molecule type" value="Genomic_DNA"/>
</dbReference>
<dbReference type="Gene3D" id="3.40.366.10">
    <property type="entry name" value="Malonyl-Coenzyme A Acyl Carrier Protein, domain 2"/>
    <property type="match status" value="1"/>
</dbReference>
<dbReference type="GO" id="GO:0005829">
    <property type="term" value="C:cytosol"/>
    <property type="evidence" value="ECO:0007669"/>
    <property type="project" value="TreeGrafter"/>
</dbReference>
<keyword evidence="2" id="KW-0012">Acyltransferase</keyword>
<gene>
    <name evidence="2" type="primary">pksC</name>
    <name evidence="2" type="ORF">ACNJC6_02767</name>
</gene>
<keyword evidence="2" id="KW-0808">Transferase</keyword>
<dbReference type="InterPro" id="IPR001227">
    <property type="entry name" value="Ac_transferase_dom_sf"/>
</dbReference>
<dbReference type="Pfam" id="PF00698">
    <property type="entry name" value="Acyl_transf_1"/>
    <property type="match status" value="1"/>
</dbReference>
<dbReference type="InterPro" id="IPR016036">
    <property type="entry name" value="Malonyl_transacylase_ACP-bd"/>
</dbReference>
<protein>
    <submittedName>
        <fullName evidence="2">Polyketide biosynthesis malonyl CoA-acyl carrier protein transacylase PksC</fullName>
        <ecNumber evidence="2">2.3.1.39</ecNumber>
    </submittedName>
</protein>
<dbReference type="InterPro" id="IPR014043">
    <property type="entry name" value="Acyl_transferase_dom"/>
</dbReference>